<feature type="transmembrane region" description="Helical" evidence="6">
    <location>
        <begin position="46"/>
        <end position="65"/>
    </location>
</feature>
<evidence type="ECO:0000256" key="6">
    <source>
        <dbReference type="RuleBase" id="RU363041"/>
    </source>
</evidence>
<evidence type="ECO:0000313" key="7">
    <source>
        <dbReference type="EMBL" id="MBS7662129.1"/>
    </source>
</evidence>
<evidence type="ECO:0000256" key="2">
    <source>
        <dbReference type="ARBA" id="ARBA00009142"/>
    </source>
</evidence>
<comment type="subcellular location">
    <subcellularLocation>
        <location evidence="6">Cell membrane</location>
        <topology evidence="6">Multi-pass membrane protein</topology>
    </subcellularLocation>
    <subcellularLocation>
        <location evidence="1">Membrane</location>
        <topology evidence="1">Multi-pass membrane protein</topology>
    </subcellularLocation>
</comment>
<dbReference type="EMBL" id="JADPMV010000001">
    <property type="protein sequence ID" value="MBS7662129.1"/>
    <property type="molecule type" value="Genomic_DNA"/>
</dbReference>
<name>A0ABS5Q1Z0_9PSED</name>
<feature type="transmembrane region" description="Helical" evidence="6">
    <location>
        <begin position="101"/>
        <end position="120"/>
    </location>
</feature>
<protein>
    <recommendedName>
        <fullName evidence="6">Probable membrane transporter protein</fullName>
    </recommendedName>
</protein>
<feature type="transmembrane region" description="Helical" evidence="6">
    <location>
        <begin position="77"/>
        <end position="95"/>
    </location>
</feature>
<gene>
    <name evidence="7" type="ORF">I0D00_09285</name>
</gene>
<comment type="similarity">
    <text evidence="2 6">Belongs to the 4-toluene sulfonate uptake permease (TSUP) (TC 2.A.102) family.</text>
</comment>
<keyword evidence="6" id="KW-1003">Cell membrane</keyword>
<feature type="transmembrane region" description="Helical" evidence="6">
    <location>
        <begin position="228"/>
        <end position="248"/>
    </location>
</feature>
<reference evidence="7 8" key="1">
    <citation type="journal article" date="2021" name="Syst. Appl. Microbiol.">
        <title>Pseudomonas lalucatii sp. nov. isolated from Vallgornera, a karstic cave in Mallorca, Western Mediterranean.</title>
        <authorList>
            <person name="Busquets A."/>
            <person name="Mulet M."/>
            <person name="Gomila M."/>
            <person name="Garcia-Valdes E."/>
        </authorList>
    </citation>
    <scope>NUCLEOTIDE SEQUENCE [LARGE SCALE GENOMIC DNA]</scope>
    <source>
        <strain evidence="7 8">R1b54</strain>
    </source>
</reference>
<evidence type="ECO:0000256" key="3">
    <source>
        <dbReference type="ARBA" id="ARBA00022692"/>
    </source>
</evidence>
<feature type="transmembrane region" description="Helical" evidence="6">
    <location>
        <begin position="7"/>
        <end position="40"/>
    </location>
</feature>
<comment type="caution">
    <text evidence="7">The sequence shown here is derived from an EMBL/GenBank/DDBJ whole genome shotgun (WGS) entry which is preliminary data.</text>
</comment>
<keyword evidence="3 6" id="KW-0812">Transmembrane</keyword>
<feature type="transmembrane region" description="Helical" evidence="6">
    <location>
        <begin position="132"/>
        <end position="148"/>
    </location>
</feature>
<evidence type="ECO:0000256" key="1">
    <source>
        <dbReference type="ARBA" id="ARBA00004141"/>
    </source>
</evidence>
<sequence>MSLDVHLLFLFCVALATFAQCLTGFAFGLILIGLVALLQLLPLGEVAVVISILTLGNALVTVAGPKPTLDRTILTPLLLSSLLGVCLGIWGLGALDGRQIAWLRLLLGGVIILASLMLVVQNRPRERLSGAPALWVAGGLCGVLNGLFSSGGPPIVYHLYRQPLGYELIRNTLITVFACNAAMRLGLVAVQGQLSLDTLWLSAEALPLVMLLSWLVRRYPPKLSLRAVRWLVFVLLLLAGGSLIAEAVPELLALYQG</sequence>
<organism evidence="7 8">
    <name type="scientific">Pseudomonas lalucatii</name>
    <dbReference type="NCBI Taxonomy" id="1424203"/>
    <lineage>
        <taxon>Bacteria</taxon>
        <taxon>Pseudomonadati</taxon>
        <taxon>Pseudomonadota</taxon>
        <taxon>Gammaproteobacteria</taxon>
        <taxon>Pseudomonadales</taxon>
        <taxon>Pseudomonadaceae</taxon>
        <taxon>Pseudomonas</taxon>
    </lineage>
</organism>
<proteinExistence type="inferred from homology"/>
<evidence type="ECO:0000256" key="4">
    <source>
        <dbReference type="ARBA" id="ARBA00022989"/>
    </source>
</evidence>
<feature type="transmembrane region" description="Helical" evidence="6">
    <location>
        <begin position="199"/>
        <end position="216"/>
    </location>
</feature>
<evidence type="ECO:0000256" key="5">
    <source>
        <dbReference type="ARBA" id="ARBA00023136"/>
    </source>
</evidence>
<dbReference type="InterPro" id="IPR002781">
    <property type="entry name" value="TM_pro_TauE-like"/>
</dbReference>
<keyword evidence="8" id="KW-1185">Reference proteome</keyword>
<accession>A0ABS5Q1Z0</accession>
<feature type="transmembrane region" description="Helical" evidence="6">
    <location>
        <begin position="168"/>
        <end position="187"/>
    </location>
</feature>
<keyword evidence="4 6" id="KW-1133">Transmembrane helix</keyword>
<dbReference type="Proteomes" id="UP001196601">
    <property type="component" value="Unassembled WGS sequence"/>
</dbReference>
<evidence type="ECO:0000313" key="8">
    <source>
        <dbReference type="Proteomes" id="UP001196601"/>
    </source>
</evidence>
<keyword evidence="5 6" id="KW-0472">Membrane</keyword>
<dbReference type="RefSeq" id="WP_213639436.1">
    <property type="nucleotide sequence ID" value="NZ_JADPMV010000001.1"/>
</dbReference>
<dbReference type="Pfam" id="PF01925">
    <property type="entry name" value="TauE"/>
    <property type="match status" value="1"/>
</dbReference>